<dbReference type="InterPro" id="IPR014942">
    <property type="entry name" value="AbiEii"/>
</dbReference>
<reference evidence="1 2" key="1">
    <citation type="submission" date="2011-04" db="EMBL/GenBank/DDBJ databases">
        <authorList>
            <person name="Muzny D."/>
            <person name="Qin X."/>
            <person name="Deng J."/>
            <person name="Jiang H."/>
            <person name="Liu Y."/>
            <person name="Qu J."/>
            <person name="Song X.-Z."/>
            <person name="Zhang L."/>
            <person name="Thornton R."/>
            <person name="Coyle M."/>
            <person name="Francisco L."/>
            <person name="Jackson L."/>
            <person name="Javaid M."/>
            <person name="Korchina V."/>
            <person name="Kovar C."/>
            <person name="Mata R."/>
            <person name="Mathew T."/>
            <person name="Ngo R."/>
            <person name="Nguyen L."/>
            <person name="Nguyen N."/>
            <person name="Okwuonu G."/>
            <person name="Ongeri F."/>
            <person name="Pham C."/>
            <person name="Simmons D."/>
            <person name="Wilczek-Boney K."/>
            <person name="Hale W."/>
            <person name="Jakkamsetti A."/>
            <person name="Pham P."/>
            <person name="Ruth R."/>
            <person name="San Lucas F."/>
            <person name="Warren J."/>
            <person name="Zhang J."/>
            <person name="Zhao Z."/>
            <person name="Zhou C."/>
            <person name="Zhu D."/>
            <person name="Lee S."/>
            <person name="Bess C."/>
            <person name="Blankenburg K."/>
            <person name="Forbes L."/>
            <person name="Fu Q."/>
            <person name="Gubbala S."/>
            <person name="Hirani K."/>
            <person name="Jayaseelan J.C."/>
            <person name="Lara F."/>
            <person name="Munidasa M."/>
            <person name="Palculict T."/>
            <person name="Patil S."/>
            <person name="Pu L.-L."/>
            <person name="Saada N."/>
            <person name="Tang L."/>
            <person name="Weissenberger G."/>
            <person name="Zhu Y."/>
            <person name="Hemphill L."/>
            <person name="Shang Y."/>
            <person name="Youmans B."/>
            <person name="Ayvaz T."/>
            <person name="Ross M."/>
            <person name="Santibanez J."/>
            <person name="Aqrawi P."/>
            <person name="Gross S."/>
            <person name="Joshi V."/>
            <person name="Fowler G."/>
            <person name="Nazareth L."/>
            <person name="Reid J."/>
            <person name="Worley K."/>
            <person name="Petrosino J."/>
            <person name="Highlander S."/>
            <person name="Gibbs R."/>
        </authorList>
    </citation>
    <scope>NUCLEOTIDE SEQUENCE [LARGE SCALE GENOMIC DNA]</scope>
    <source>
        <strain evidence="1 2">DSM 2778</strain>
    </source>
</reference>
<evidence type="ECO:0000313" key="2">
    <source>
        <dbReference type="Proteomes" id="UP000004067"/>
    </source>
</evidence>
<comment type="caution">
    <text evidence="1">The sequence shown here is derived from an EMBL/GenBank/DDBJ whole genome shotgun (WGS) entry which is preliminary data.</text>
</comment>
<evidence type="ECO:0008006" key="3">
    <source>
        <dbReference type="Google" id="ProtNLM"/>
    </source>
</evidence>
<dbReference type="Pfam" id="PF08843">
    <property type="entry name" value="AbiEii"/>
    <property type="match status" value="1"/>
</dbReference>
<evidence type="ECO:0000313" key="1">
    <source>
        <dbReference type="EMBL" id="EGK62250.1"/>
    </source>
</evidence>
<protein>
    <recommendedName>
        <fullName evidence="3">Nucleotidyl transferase AbiEii/AbiGii toxin family protein</fullName>
    </recommendedName>
</protein>
<dbReference type="Proteomes" id="UP000004067">
    <property type="component" value="Unassembled WGS sequence"/>
</dbReference>
<dbReference type="HOGENOM" id="CLU_1132071_0_0_9"/>
<accession>F5RJ19</accession>
<keyword evidence="2" id="KW-1185">Reference proteome</keyword>
<proteinExistence type="predicted"/>
<sequence>MNENEQLMMKVMAELTRAKAPIIFKGAMNLNLALLEAPPISVHRITHDIDGDWLGGKPTAETMREVLEKAVRRVDPSLSVVVFREPAEEKSAGFRILDANKERVFKVDFGQRSHPFYQNYQISYQGQPLYIRGATLQKMLSDKICAIASPKVFRRAKDLVDVYILSHCKDINLLDVHRLIHAGGRTLGTFEEFRTRQEDLKHAYEKLANVENKPEFSALYGRLEKFLAPFAEKNLRPLAWTGEKWDVPQRTQENSKNIGR</sequence>
<name>F5RJ19_9FIRM</name>
<organism evidence="1 2">
    <name type="scientific">Centipeda periodontii DSM 2778</name>
    <dbReference type="NCBI Taxonomy" id="888060"/>
    <lineage>
        <taxon>Bacteria</taxon>
        <taxon>Bacillati</taxon>
        <taxon>Bacillota</taxon>
        <taxon>Negativicutes</taxon>
        <taxon>Selenomonadales</taxon>
        <taxon>Selenomonadaceae</taxon>
        <taxon>Centipeda</taxon>
    </lineage>
</organism>
<gene>
    <name evidence="1" type="ORF">HMPREF9081_0254</name>
</gene>
<dbReference type="RefSeq" id="WP_006305064.1">
    <property type="nucleotide sequence ID" value="NZ_GL892076.1"/>
</dbReference>
<dbReference type="eggNOG" id="ENOG5033VJ5">
    <property type="taxonomic scope" value="Bacteria"/>
</dbReference>
<dbReference type="OrthoDB" id="2037362at2"/>
<dbReference type="EMBL" id="AFHQ01000005">
    <property type="protein sequence ID" value="EGK62250.1"/>
    <property type="molecule type" value="Genomic_DNA"/>
</dbReference>
<dbReference type="AlphaFoldDB" id="F5RJ19"/>
<dbReference type="STRING" id="888060.HMPREF9081_0254"/>